<reference evidence="4" key="1">
    <citation type="journal article" date="2019" name="Gigascience">
        <title>De novo genome assembly of the endangered Acer yangbiense, a plant species with extremely small populations endemic to Yunnan Province, China.</title>
        <authorList>
            <person name="Yang J."/>
            <person name="Wariss H.M."/>
            <person name="Tao L."/>
            <person name="Zhang R."/>
            <person name="Yun Q."/>
            <person name="Hollingsworth P."/>
            <person name="Dao Z."/>
            <person name="Luo G."/>
            <person name="Guo H."/>
            <person name="Ma Y."/>
            <person name="Sun W."/>
        </authorList>
    </citation>
    <scope>NUCLEOTIDE SEQUENCE [LARGE SCALE GENOMIC DNA]</scope>
    <source>
        <strain evidence="4">cv. Malutang</strain>
    </source>
</reference>
<evidence type="ECO:0000256" key="2">
    <source>
        <dbReference type="SAM" id="Phobius"/>
    </source>
</evidence>
<name>A0A5C7IFI4_9ROSI</name>
<gene>
    <name evidence="3" type="ORF">EZV62_009029</name>
</gene>
<proteinExistence type="predicted"/>
<keyword evidence="2" id="KW-1133">Transmembrane helix</keyword>
<keyword evidence="2" id="KW-0812">Transmembrane</keyword>
<feature type="region of interest" description="Disordered" evidence="1">
    <location>
        <begin position="32"/>
        <end position="116"/>
    </location>
</feature>
<keyword evidence="2" id="KW-0472">Membrane</keyword>
<sequence length="242" mass="26012">MVQTLEAVKGSGGSIRVGTTGTISALMTRELESVKSAPNTPRASVAGAATTSKRLQQRKSLDEASTSGSSSNNINRGNPETARKTKGHTKSTHTIPMLGSDNIALDRTPSRQKTDKKGTNIVEVVDIKCRNPDRAWSKPITSKLKKLGFSKLSESSLDSSRLKYSISFMMRAPTVPLVPILTGVCAAAIIFGSSVAMVVDLYMWLFRLVLVKEDCGRRVEVLGSSLGGEVALSLVNLVDWFL</sequence>
<dbReference type="OrthoDB" id="670923at2759"/>
<protein>
    <submittedName>
        <fullName evidence="3">Uncharacterized protein</fullName>
    </submittedName>
</protein>
<dbReference type="AlphaFoldDB" id="A0A5C7IFI4"/>
<dbReference type="PANTHER" id="PTHR36405:SF1">
    <property type="entry name" value="OS07G0520600 PROTEIN"/>
    <property type="match status" value="1"/>
</dbReference>
<feature type="transmembrane region" description="Helical" evidence="2">
    <location>
        <begin position="177"/>
        <end position="202"/>
    </location>
</feature>
<dbReference type="Proteomes" id="UP000323000">
    <property type="component" value="Chromosome 3"/>
</dbReference>
<evidence type="ECO:0000256" key="1">
    <source>
        <dbReference type="SAM" id="MobiDB-lite"/>
    </source>
</evidence>
<evidence type="ECO:0000313" key="4">
    <source>
        <dbReference type="Proteomes" id="UP000323000"/>
    </source>
</evidence>
<accession>A0A5C7IFI4</accession>
<comment type="caution">
    <text evidence="3">The sequence shown here is derived from an EMBL/GenBank/DDBJ whole genome shotgun (WGS) entry which is preliminary data.</text>
</comment>
<feature type="compositionally biased region" description="Low complexity" evidence="1">
    <location>
        <begin position="65"/>
        <end position="78"/>
    </location>
</feature>
<dbReference type="EMBL" id="VAHF01000003">
    <property type="protein sequence ID" value="TXG67754.1"/>
    <property type="molecule type" value="Genomic_DNA"/>
</dbReference>
<evidence type="ECO:0000313" key="3">
    <source>
        <dbReference type="EMBL" id="TXG67754.1"/>
    </source>
</evidence>
<organism evidence="3 4">
    <name type="scientific">Acer yangbiense</name>
    <dbReference type="NCBI Taxonomy" id="1000413"/>
    <lineage>
        <taxon>Eukaryota</taxon>
        <taxon>Viridiplantae</taxon>
        <taxon>Streptophyta</taxon>
        <taxon>Embryophyta</taxon>
        <taxon>Tracheophyta</taxon>
        <taxon>Spermatophyta</taxon>
        <taxon>Magnoliopsida</taxon>
        <taxon>eudicotyledons</taxon>
        <taxon>Gunneridae</taxon>
        <taxon>Pentapetalae</taxon>
        <taxon>rosids</taxon>
        <taxon>malvids</taxon>
        <taxon>Sapindales</taxon>
        <taxon>Sapindaceae</taxon>
        <taxon>Hippocastanoideae</taxon>
        <taxon>Acereae</taxon>
        <taxon>Acer</taxon>
    </lineage>
</organism>
<dbReference type="PANTHER" id="PTHR36405">
    <property type="entry name" value="BNAA10G09140D PROTEIN"/>
    <property type="match status" value="1"/>
</dbReference>
<keyword evidence="4" id="KW-1185">Reference proteome</keyword>